<name>A0A920BVC5_9BACI</name>
<dbReference type="InterPro" id="IPR011611">
    <property type="entry name" value="PfkB_dom"/>
</dbReference>
<keyword evidence="2" id="KW-0808">Transferase</keyword>
<dbReference type="PANTHER" id="PTHR43085:SF1">
    <property type="entry name" value="PSEUDOURIDINE KINASE-RELATED"/>
    <property type="match status" value="1"/>
</dbReference>
<proteinExistence type="inferred from homology"/>
<evidence type="ECO:0000313" key="7">
    <source>
        <dbReference type="EMBL" id="GIN63783.1"/>
    </source>
</evidence>
<dbReference type="SUPFAM" id="SSF53613">
    <property type="entry name" value="Ribokinase-like"/>
    <property type="match status" value="1"/>
</dbReference>
<accession>A0A920BVC5</accession>
<evidence type="ECO:0000256" key="2">
    <source>
        <dbReference type="ARBA" id="ARBA00022679"/>
    </source>
</evidence>
<dbReference type="OrthoDB" id="9813569at2"/>
<evidence type="ECO:0000256" key="1">
    <source>
        <dbReference type="ARBA" id="ARBA00010688"/>
    </source>
</evidence>
<keyword evidence="5" id="KW-0067">ATP-binding</keyword>
<sequence length="318" mass="34881">MILDVLTIGETMGLFMPSDFEQKLKTQTIVTKSIGGSETNVAIGISRLGRKSGWFSLLGKDPFGDEILYRLRAEGVDTSAVRQTDGRTGLMLKEKSLTGDPRVFYYRENSAATHMNPEDLPIELIKTSRILHITGITPALSKNCQETIETAVDIAKENGVKVSFDPNIRMKLWDVETMREVLLPLAKKSDLFFPGLNEAHLLLNNSNLTPDECIQCFLDWGIPEVILKLGAKGAISATSTEKFEAESFPVIEVDSVGAGDGFCAGYLVGYLNQLSISERTELANAVGAIVVGRKGDYEGLPTMDEVEEFLGKIKIVTR</sequence>
<keyword evidence="4 7" id="KW-0418">Kinase</keyword>
<evidence type="ECO:0000313" key="8">
    <source>
        <dbReference type="Proteomes" id="UP000682111"/>
    </source>
</evidence>
<feature type="domain" description="Carbohydrate kinase PfkB" evidence="6">
    <location>
        <begin position="5"/>
        <end position="302"/>
    </location>
</feature>
<gene>
    <name evidence="7" type="primary">kdgK_2</name>
    <name evidence="7" type="ORF">J27TS8_37760</name>
</gene>
<dbReference type="GO" id="GO:0005524">
    <property type="term" value="F:ATP binding"/>
    <property type="evidence" value="ECO:0007669"/>
    <property type="project" value="UniProtKB-KW"/>
</dbReference>
<protein>
    <submittedName>
        <fullName evidence="7">2-keto-3-deoxygluconate kinase</fullName>
    </submittedName>
</protein>
<dbReference type="AlphaFoldDB" id="A0A920BVC5"/>
<dbReference type="InterPro" id="IPR002173">
    <property type="entry name" value="Carboh/pur_kinase_PfkB_CS"/>
</dbReference>
<dbReference type="GO" id="GO:0016301">
    <property type="term" value="F:kinase activity"/>
    <property type="evidence" value="ECO:0007669"/>
    <property type="project" value="UniProtKB-KW"/>
</dbReference>
<dbReference type="InterPro" id="IPR050306">
    <property type="entry name" value="PfkB_Carbo_kinase"/>
</dbReference>
<reference evidence="7" key="1">
    <citation type="submission" date="2021-03" db="EMBL/GenBank/DDBJ databases">
        <title>Antimicrobial resistance genes in bacteria isolated from Japanese honey, and their potential for conferring macrolide and lincosamide resistance in the American foulbrood pathogen Paenibacillus larvae.</title>
        <authorList>
            <person name="Okamoto M."/>
            <person name="Kumagai M."/>
            <person name="Kanamori H."/>
            <person name="Takamatsu D."/>
        </authorList>
    </citation>
    <scope>NUCLEOTIDE SEQUENCE</scope>
    <source>
        <strain evidence="7">J27TS8</strain>
    </source>
</reference>
<dbReference type="CDD" id="cd01166">
    <property type="entry name" value="KdgK"/>
    <property type="match status" value="1"/>
</dbReference>
<dbReference type="PROSITE" id="PS00584">
    <property type="entry name" value="PFKB_KINASES_2"/>
    <property type="match status" value="1"/>
</dbReference>
<evidence type="ECO:0000259" key="6">
    <source>
        <dbReference type="Pfam" id="PF00294"/>
    </source>
</evidence>
<keyword evidence="3" id="KW-0547">Nucleotide-binding</keyword>
<dbReference type="Pfam" id="PF00294">
    <property type="entry name" value="PfkB"/>
    <property type="match status" value="1"/>
</dbReference>
<evidence type="ECO:0000256" key="5">
    <source>
        <dbReference type="ARBA" id="ARBA00022840"/>
    </source>
</evidence>
<dbReference type="RefSeq" id="WP_095309765.1">
    <property type="nucleotide sequence ID" value="NZ_BORC01000008.1"/>
</dbReference>
<evidence type="ECO:0000256" key="3">
    <source>
        <dbReference type="ARBA" id="ARBA00022741"/>
    </source>
</evidence>
<comment type="caution">
    <text evidence="7">The sequence shown here is derived from an EMBL/GenBank/DDBJ whole genome shotgun (WGS) entry which is preliminary data.</text>
</comment>
<keyword evidence="8" id="KW-1185">Reference proteome</keyword>
<evidence type="ECO:0000256" key="4">
    <source>
        <dbReference type="ARBA" id="ARBA00022777"/>
    </source>
</evidence>
<organism evidence="7 8">
    <name type="scientific">Robertmurraya siralis</name>
    <dbReference type="NCBI Taxonomy" id="77777"/>
    <lineage>
        <taxon>Bacteria</taxon>
        <taxon>Bacillati</taxon>
        <taxon>Bacillota</taxon>
        <taxon>Bacilli</taxon>
        <taxon>Bacillales</taxon>
        <taxon>Bacillaceae</taxon>
        <taxon>Robertmurraya</taxon>
    </lineage>
</organism>
<dbReference type="Proteomes" id="UP000682111">
    <property type="component" value="Unassembled WGS sequence"/>
</dbReference>
<dbReference type="InterPro" id="IPR029056">
    <property type="entry name" value="Ribokinase-like"/>
</dbReference>
<comment type="similarity">
    <text evidence="1">Belongs to the carbohydrate kinase PfkB family.</text>
</comment>
<dbReference type="Gene3D" id="3.40.1190.20">
    <property type="match status" value="1"/>
</dbReference>
<dbReference type="PANTHER" id="PTHR43085">
    <property type="entry name" value="HEXOKINASE FAMILY MEMBER"/>
    <property type="match status" value="1"/>
</dbReference>
<dbReference type="EMBL" id="BORC01000008">
    <property type="protein sequence ID" value="GIN63783.1"/>
    <property type="molecule type" value="Genomic_DNA"/>
</dbReference>